<keyword evidence="2" id="KW-1133">Transmembrane helix</keyword>
<protein>
    <recommendedName>
        <fullName evidence="3">EGF-like domain-containing protein</fullName>
    </recommendedName>
</protein>
<accession>A0A6J8CE66</accession>
<gene>
    <name evidence="4" type="ORF">MCOR_28394</name>
</gene>
<dbReference type="InterPro" id="IPR000742">
    <property type="entry name" value="EGF"/>
</dbReference>
<feature type="domain" description="EGF-like" evidence="3">
    <location>
        <begin position="200"/>
        <end position="211"/>
    </location>
</feature>
<dbReference type="AlphaFoldDB" id="A0A6J8CE66"/>
<dbReference type="PROSITE" id="PS00022">
    <property type="entry name" value="EGF_1"/>
    <property type="match status" value="1"/>
</dbReference>
<reference evidence="4 5" key="1">
    <citation type="submission" date="2020-06" db="EMBL/GenBank/DDBJ databases">
        <authorList>
            <person name="Li R."/>
            <person name="Bekaert M."/>
        </authorList>
    </citation>
    <scope>NUCLEOTIDE SEQUENCE [LARGE SCALE GENOMIC DNA]</scope>
    <source>
        <strain evidence="5">wild</strain>
    </source>
</reference>
<organism evidence="4 5">
    <name type="scientific">Mytilus coruscus</name>
    <name type="common">Sea mussel</name>
    <dbReference type="NCBI Taxonomy" id="42192"/>
    <lineage>
        <taxon>Eukaryota</taxon>
        <taxon>Metazoa</taxon>
        <taxon>Spiralia</taxon>
        <taxon>Lophotrochozoa</taxon>
        <taxon>Mollusca</taxon>
        <taxon>Bivalvia</taxon>
        <taxon>Autobranchia</taxon>
        <taxon>Pteriomorphia</taxon>
        <taxon>Mytilida</taxon>
        <taxon>Mytiloidea</taxon>
        <taxon>Mytilidae</taxon>
        <taxon>Mytilinae</taxon>
        <taxon>Mytilus</taxon>
    </lineage>
</organism>
<proteinExistence type="predicted"/>
<sequence>MADTNEQSDEKIRGDEESALHVTDPEDKFRNDDNHSKCRSHLQRIHEACIVLCLVLIVCVLVDFSSLTTNFSQPSDARASSGKTSNKTKESTCAYNTDEEYWKSIPDNLDEYCTPKKVIEGTSGYVKKRFHCPGTQLYIPLLCLCDYNVTCPDINNSMAFQTEHYRKRTCVECTAEDHCPCQNYGKCKNCSEKKITSLVCLCQPGTNGTYCTKISKRLCTKSEDSNGLENCNNSNNL</sequence>
<dbReference type="Proteomes" id="UP000507470">
    <property type="component" value="Unassembled WGS sequence"/>
</dbReference>
<feature type="region of interest" description="Disordered" evidence="1">
    <location>
        <begin position="1"/>
        <end position="33"/>
    </location>
</feature>
<evidence type="ECO:0000256" key="1">
    <source>
        <dbReference type="SAM" id="MobiDB-lite"/>
    </source>
</evidence>
<feature type="transmembrane region" description="Helical" evidence="2">
    <location>
        <begin position="45"/>
        <end position="64"/>
    </location>
</feature>
<evidence type="ECO:0000256" key="2">
    <source>
        <dbReference type="SAM" id="Phobius"/>
    </source>
</evidence>
<evidence type="ECO:0000313" key="5">
    <source>
        <dbReference type="Proteomes" id="UP000507470"/>
    </source>
</evidence>
<feature type="compositionally biased region" description="Basic and acidic residues" evidence="1">
    <location>
        <begin position="8"/>
        <end position="33"/>
    </location>
</feature>
<keyword evidence="5" id="KW-1185">Reference proteome</keyword>
<evidence type="ECO:0000313" key="4">
    <source>
        <dbReference type="EMBL" id="CAC5393539.1"/>
    </source>
</evidence>
<name>A0A6J8CE66_MYTCO</name>
<dbReference type="EMBL" id="CACVKT020005204">
    <property type="protein sequence ID" value="CAC5393539.1"/>
    <property type="molecule type" value="Genomic_DNA"/>
</dbReference>
<dbReference type="OrthoDB" id="10342870at2759"/>
<evidence type="ECO:0000259" key="3">
    <source>
        <dbReference type="PROSITE" id="PS00022"/>
    </source>
</evidence>
<keyword evidence="2" id="KW-0472">Membrane</keyword>
<keyword evidence="2" id="KW-0812">Transmembrane</keyword>